<evidence type="ECO:0000313" key="2">
    <source>
        <dbReference type="EMBL" id="SFP90889.1"/>
    </source>
</evidence>
<evidence type="ECO:0000256" key="1">
    <source>
        <dbReference type="SAM" id="MobiDB-lite"/>
    </source>
</evidence>
<dbReference type="EMBL" id="FOXA01000018">
    <property type="protein sequence ID" value="SFP90889.1"/>
    <property type="molecule type" value="Genomic_DNA"/>
</dbReference>
<evidence type="ECO:0000313" key="3">
    <source>
        <dbReference type="Proteomes" id="UP000199356"/>
    </source>
</evidence>
<keyword evidence="3" id="KW-1185">Reference proteome</keyword>
<dbReference type="Proteomes" id="UP000199356">
    <property type="component" value="Unassembled WGS sequence"/>
</dbReference>
<accession>A0A1I5U6K8</accession>
<name>A0A1I5U6K8_9RHOB</name>
<proteinExistence type="predicted"/>
<reference evidence="2 3" key="1">
    <citation type="submission" date="2016-10" db="EMBL/GenBank/DDBJ databases">
        <authorList>
            <person name="de Groot N.N."/>
        </authorList>
    </citation>
    <scope>NUCLEOTIDE SEQUENCE [LARGE SCALE GENOMIC DNA]</scope>
    <source>
        <strain evidence="2 3">DSM 19547</strain>
    </source>
</reference>
<gene>
    <name evidence="2" type="ORF">SAMN04488047_1184</name>
</gene>
<feature type="region of interest" description="Disordered" evidence="1">
    <location>
        <begin position="36"/>
        <end position="75"/>
    </location>
</feature>
<protein>
    <submittedName>
        <fullName evidence="2">Uncharacterized protein</fullName>
    </submittedName>
</protein>
<organism evidence="2 3">
    <name type="scientific">Tranquillimonas alkanivorans</name>
    <dbReference type="NCBI Taxonomy" id="441119"/>
    <lineage>
        <taxon>Bacteria</taxon>
        <taxon>Pseudomonadati</taxon>
        <taxon>Pseudomonadota</taxon>
        <taxon>Alphaproteobacteria</taxon>
        <taxon>Rhodobacterales</taxon>
        <taxon>Roseobacteraceae</taxon>
        <taxon>Tranquillimonas</taxon>
    </lineage>
</organism>
<sequence>MQHSWLQLVSYWWRSNKLASQTRLEASSTRAVHPIQAAAQSSRSHPAVTARISSSGRRRPFERRQPPSAPLSYAGTGASNHAADFGAIAIAAATEAKEVQRKEGYRYAEGSPSWSNHDASAANAVPAHSFRAIARWSNDTRFRRTRPWVTTRSQTCDTGKLSRATGGSLTASYQTFLLAIRHPSTVVLFHLPFAEWDETGFCSSVERFGHSVQCTGRSVRPSP</sequence>
<dbReference type="AlphaFoldDB" id="A0A1I5U6K8"/>